<proteinExistence type="predicted"/>
<evidence type="ECO:0000313" key="3">
    <source>
        <dbReference type="Proteomes" id="UP000218231"/>
    </source>
</evidence>
<evidence type="ECO:0000313" key="2">
    <source>
        <dbReference type="EMBL" id="PAV66314.1"/>
    </source>
</evidence>
<dbReference type="AlphaFoldDB" id="A0A2A2JXB4"/>
<gene>
    <name evidence="2" type="ORF">WR25_06513</name>
</gene>
<accession>A0A2A2JXB4</accession>
<evidence type="ECO:0000256" key="1">
    <source>
        <dbReference type="SAM" id="MobiDB-lite"/>
    </source>
</evidence>
<sequence length="113" mass="12532">MKIESAIPIRVKGIVEIRAKMPGWAWAARMAITLTTAIAASLRAMRGRIEPCTVKMISWKLGCDRTIIFRGMSFACLPAFPSAARRNELPSGFEDEANDLRDSPQRQNAGRPD</sequence>
<comment type="caution">
    <text evidence="2">The sequence shown here is derived from an EMBL/GenBank/DDBJ whole genome shotgun (WGS) entry which is preliminary data.</text>
</comment>
<dbReference type="EMBL" id="LIAE01010124">
    <property type="protein sequence ID" value="PAV66314.1"/>
    <property type="molecule type" value="Genomic_DNA"/>
</dbReference>
<keyword evidence="3" id="KW-1185">Reference proteome</keyword>
<name>A0A2A2JXB4_9BILA</name>
<organism evidence="2 3">
    <name type="scientific">Diploscapter pachys</name>
    <dbReference type="NCBI Taxonomy" id="2018661"/>
    <lineage>
        <taxon>Eukaryota</taxon>
        <taxon>Metazoa</taxon>
        <taxon>Ecdysozoa</taxon>
        <taxon>Nematoda</taxon>
        <taxon>Chromadorea</taxon>
        <taxon>Rhabditida</taxon>
        <taxon>Rhabditina</taxon>
        <taxon>Rhabditomorpha</taxon>
        <taxon>Rhabditoidea</taxon>
        <taxon>Rhabditidae</taxon>
        <taxon>Diploscapter</taxon>
    </lineage>
</organism>
<protein>
    <submittedName>
        <fullName evidence="2">Uncharacterized protein</fullName>
    </submittedName>
</protein>
<dbReference type="Proteomes" id="UP000218231">
    <property type="component" value="Unassembled WGS sequence"/>
</dbReference>
<reference evidence="2 3" key="1">
    <citation type="journal article" date="2017" name="Curr. Biol.">
        <title>Genome architecture and evolution of a unichromosomal asexual nematode.</title>
        <authorList>
            <person name="Fradin H."/>
            <person name="Zegar C."/>
            <person name="Gutwein M."/>
            <person name="Lucas J."/>
            <person name="Kovtun M."/>
            <person name="Corcoran D."/>
            <person name="Baugh L.R."/>
            <person name="Kiontke K."/>
            <person name="Gunsalus K."/>
            <person name="Fitch D.H."/>
            <person name="Piano F."/>
        </authorList>
    </citation>
    <scope>NUCLEOTIDE SEQUENCE [LARGE SCALE GENOMIC DNA]</scope>
    <source>
        <strain evidence="2">PF1309</strain>
    </source>
</reference>
<feature type="region of interest" description="Disordered" evidence="1">
    <location>
        <begin position="88"/>
        <end position="113"/>
    </location>
</feature>